<name>A0A150U2G4_SORCE</name>
<dbReference type="PANTHER" id="PTHR23389:SF9">
    <property type="entry name" value="DNA LIGASE"/>
    <property type="match status" value="1"/>
</dbReference>
<evidence type="ECO:0000256" key="4">
    <source>
        <dbReference type="ARBA" id="ARBA00022598"/>
    </source>
</evidence>
<dbReference type="Gene3D" id="1.10.150.20">
    <property type="entry name" value="5' to 3' exonuclease, C-terminal subdomain"/>
    <property type="match status" value="2"/>
</dbReference>
<feature type="binding site" evidence="14">
    <location>
        <position position="422"/>
    </location>
    <ligand>
        <name>Zn(2+)</name>
        <dbReference type="ChEBI" id="CHEBI:29105"/>
    </ligand>
</feature>
<evidence type="ECO:0000256" key="5">
    <source>
        <dbReference type="ARBA" id="ARBA00022705"/>
    </source>
</evidence>
<evidence type="ECO:0000256" key="10">
    <source>
        <dbReference type="ARBA" id="ARBA00023027"/>
    </source>
</evidence>
<dbReference type="EC" id="6.5.1.2" evidence="2 14"/>
<evidence type="ECO:0000313" key="18">
    <source>
        <dbReference type="Proteomes" id="UP000075502"/>
    </source>
</evidence>
<keyword evidence="5 14" id="KW-0235">DNA replication</keyword>
<comment type="similarity">
    <text evidence="13 14">Belongs to the NAD-dependent DNA ligase family. LigA subfamily.</text>
</comment>
<dbReference type="Gene3D" id="3.40.50.10190">
    <property type="entry name" value="BRCT domain"/>
    <property type="match status" value="1"/>
</dbReference>
<feature type="binding site" evidence="14">
    <location>
        <position position="444"/>
    </location>
    <ligand>
        <name>Zn(2+)</name>
        <dbReference type="ChEBI" id="CHEBI:29105"/>
    </ligand>
</feature>
<dbReference type="InterPro" id="IPR004150">
    <property type="entry name" value="NAD_DNA_ligase_OB"/>
</dbReference>
<dbReference type="SMART" id="SM00292">
    <property type="entry name" value="BRCT"/>
    <property type="match status" value="1"/>
</dbReference>
<dbReference type="PROSITE" id="PS50172">
    <property type="entry name" value="BRCT"/>
    <property type="match status" value="1"/>
</dbReference>
<keyword evidence="6 14" id="KW-0479">Metal-binding</keyword>
<dbReference type="Pfam" id="PF01653">
    <property type="entry name" value="DNA_ligase_aden"/>
    <property type="match status" value="1"/>
</dbReference>
<evidence type="ECO:0000259" key="16">
    <source>
        <dbReference type="PROSITE" id="PS50172"/>
    </source>
</evidence>
<dbReference type="Gene3D" id="3.30.470.30">
    <property type="entry name" value="DNA ligase/mRNA capping enzyme"/>
    <property type="match status" value="1"/>
</dbReference>
<dbReference type="PROSITE" id="PS01056">
    <property type="entry name" value="DNA_LIGASE_N2"/>
    <property type="match status" value="1"/>
</dbReference>
<dbReference type="InterPro" id="IPR003583">
    <property type="entry name" value="Hlx-hairpin-Hlx_DNA-bd_motif"/>
</dbReference>
<dbReference type="InterPro" id="IPR013839">
    <property type="entry name" value="DNAligase_adenylation"/>
</dbReference>
<dbReference type="InterPro" id="IPR012340">
    <property type="entry name" value="NA-bd_OB-fold"/>
</dbReference>
<feature type="binding site" evidence="14">
    <location>
        <position position="328"/>
    </location>
    <ligand>
        <name>NAD(+)</name>
        <dbReference type="ChEBI" id="CHEBI:57540"/>
    </ligand>
</feature>
<keyword evidence="8 14" id="KW-0862">Zinc</keyword>
<comment type="catalytic activity">
    <reaction evidence="12 14 15">
        <text>NAD(+) + (deoxyribonucleotide)n-3'-hydroxyl + 5'-phospho-(deoxyribonucleotide)m = (deoxyribonucleotide)n+m + AMP + beta-nicotinamide D-nucleotide.</text>
        <dbReference type="EC" id="6.5.1.2"/>
    </reaction>
</comment>
<dbReference type="AlphaFoldDB" id="A0A150U2G4"/>
<dbReference type="SMART" id="SM00532">
    <property type="entry name" value="LIGANc"/>
    <property type="match status" value="1"/>
</dbReference>
<keyword evidence="7 14" id="KW-0227">DNA damage</keyword>
<dbReference type="HAMAP" id="MF_01588">
    <property type="entry name" value="DNA_ligase_A"/>
    <property type="match status" value="1"/>
</dbReference>
<dbReference type="InterPro" id="IPR001679">
    <property type="entry name" value="DNA_ligase"/>
</dbReference>
<dbReference type="GO" id="GO:0003677">
    <property type="term" value="F:DNA binding"/>
    <property type="evidence" value="ECO:0007669"/>
    <property type="project" value="InterPro"/>
</dbReference>
<dbReference type="SUPFAM" id="SSF56091">
    <property type="entry name" value="DNA ligase/mRNA capping enzyme, catalytic domain"/>
    <property type="match status" value="1"/>
</dbReference>
<dbReference type="CDD" id="cd00114">
    <property type="entry name" value="LIGANc"/>
    <property type="match status" value="1"/>
</dbReference>
<dbReference type="InterPro" id="IPR013840">
    <property type="entry name" value="DNAligase_N"/>
</dbReference>
<feature type="binding site" evidence="14">
    <location>
        <position position="425"/>
    </location>
    <ligand>
        <name>Zn(2+)</name>
        <dbReference type="ChEBI" id="CHEBI:29105"/>
    </ligand>
</feature>
<dbReference type="FunFam" id="1.10.150.20:FF:000007">
    <property type="entry name" value="DNA ligase"/>
    <property type="match status" value="1"/>
</dbReference>
<dbReference type="GO" id="GO:0005829">
    <property type="term" value="C:cytosol"/>
    <property type="evidence" value="ECO:0007669"/>
    <property type="project" value="TreeGrafter"/>
</dbReference>
<organism evidence="17 18">
    <name type="scientific">Sorangium cellulosum</name>
    <name type="common">Polyangium cellulosum</name>
    <dbReference type="NCBI Taxonomy" id="56"/>
    <lineage>
        <taxon>Bacteria</taxon>
        <taxon>Pseudomonadati</taxon>
        <taxon>Myxococcota</taxon>
        <taxon>Polyangia</taxon>
        <taxon>Polyangiales</taxon>
        <taxon>Polyangiaceae</taxon>
        <taxon>Sorangium</taxon>
    </lineage>
</organism>
<dbReference type="PROSITE" id="PS01055">
    <property type="entry name" value="DNA_LIGASE_N1"/>
    <property type="match status" value="1"/>
</dbReference>
<evidence type="ECO:0000256" key="9">
    <source>
        <dbReference type="ARBA" id="ARBA00022842"/>
    </source>
</evidence>
<dbReference type="NCBIfam" id="TIGR00575">
    <property type="entry name" value="dnlj"/>
    <property type="match status" value="1"/>
</dbReference>
<dbReference type="CDD" id="cd17748">
    <property type="entry name" value="BRCT_DNA_ligase_like"/>
    <property type="match status" value="1"/>
</dbReference>
<comment type="cofactor">
    <cofactor evidence="14">
        <name>Mg(2+)</name>
        <dbReference type="ChEBI" id="CHEBI:18420"/>
    </cofactor>
    <cofactor evidence="14">
        <name>Mn(2+)</name>
        <dbReference type="ChEBI" id="CHEBI:29035"/>
    </cofactor>
</comment>
<feature type="domain" description="BRCT" evidence="16">
    <location>
        <begin position="608"/>
        <end position="686"/>
    </location>
</feature>
<dbReference type="SUPFAM" id="SSF50249">
    <property type="entry name" value="Nucleic acid-binding proteins"/>
    <property type="match status" value="1"/>
</dbReference>
<feature type="binding site" evidence="14">
    <location>
        <position position="187"/>
    </location>
    <ligand>
        <name>NAD(+)</name>
        <dbReference type="ChEBI" id="CHEBI:57540"/>
    </ligand>
</feature>
<dbReference type="InterPro" id="IPR001357">
    <property type="entry name" value="BRCT_dom"/>
</dbReference>
<feature type="active site" description="N6-AMP-lysine intermediate" evidence="14">
    <location>
        <position position="127"/>
    </location>
</feature>
<dbReference type="FunFam" id="2.40.50.140:FF:000012">
    <property type="entry name" value="DNA ligase"/>
    <property type="match status" value="1"/>
</dbReference>
<accession>A0A150U2G4</accession>
<keyword evidence="10 14" id="KW-0520">NAD</keyword>
<dbReference type="Gene3D" id="1.10.287.610">
    <property type="entry name" value="Helix hairpin bin"/>
    <property type="match status" value="1"/>
</dbReference>
<comment type="caution">
    <text evidence="17">The sequence shown here is derived from an EMBL/GenBank/DDBJ whole genome shotgun (WGS) entry which is preliminary data.</text>
</comment>
<evidence type="ECO:0000256" key="6">
    <source>
        <dbReference type="ARBA" id="ARBA00022723"/>
    </source>
</evidence>
<evidence type="ECO:0000256" key="12">
    <source>
        <dbReference type="ARBA" id="ARBA00034005"/>
    </source>
</evidence>
<dbReference type="GO" id="GO:0006281">
    <property type="term" value="P:DNA repair"/>
    <property type="evidence" value="ECO:0007669"/>
    <property type="project" value="UniProtKB-KW"/>
</dbReference>
<dbReference type="PIRSF" id="PIRSF001604">
    <property type="entry name" value="LigA"/>
    <property type="match status" value="1"/>
</dbReference>
<reference evidence="17 18" key="1">
    <citation type="submission" date="2014-02" db="EMBL/GenBank/DDBJ databases">
        <title>The small core and large imbalanced accessory genome model reveals a collaborative survival strategy of Sorangium cellulosum strains in nature.</title>
        <authorList>
            <person name="Han K."/>
            <person name="Peng R."/>
            <person name="Blom J."/>
            <person name="Li Y.-Z."/>
        </authorList>
    </citation>
    <scope>NUCLEOTIDE SEQUENCE [LARGE SCALE GENOMIC DNA]</scope>
    <source>
        <strain evidence="17 18">So0007-03</strain>
    </source>
</reference>
<feature type="binding site" evidence="14">
    <location>
        <begin position="45"/>
        <end position="49"/>
    </location>
    <ligand>
        <name>NAD(+)</name>
        <dbReference type="ChEBI" id="CHEBI:57540"/>
    </ligand>
</feature>
<dbReference type="InterPro" id="IPR018239">
    <property type="entry name" value="DNA_ligase_AS"/>
</dbReference>
<evidence type="ECO:0000256" key="1">
    <source>
        <dbReference type="ARBA" id="ARBA00004067"/>
    </source>
</evidence>
<keyword evidence="14" id="KW-0464">Manganese</keyword>
<feature type="binding site" evidence="14">
    <location>
        <position position="304"/>
    </location>
    <ligand>
        <name>NAD(+)</name>
        <dbReference type="ChEBI" id="CHEBI:57540"/>
    </ligand>
</feature>
<dbReference type="GO" id="GO:0003911">
    <property type="term" value="F:DNA ligase (NAD+) activity"/>
    <property type="evidence" value="ECO:0007669"/>
    <property type="project" value="UniProtKB-UniRule"/>
</dbReference>
<evidence type="ECO:0000313" key="17">
    <source>
        <dbReference type="EMBL" id="KYG11123.1"/>
    </source>
</evidence>
<evidence type="ECO:0000256" key="15">
    <source>
        <dbReference type="RuleBase" id="RU000618"/>
    </source>
</evidence>
<evidence type="ECO:0000256" key="2">
    <source>
        <dbReference type="ARBA" id="ARBA00012722"/>
    </source>
</evidence>
<dbReference type="Pfam" id="PF14520">
    <property type="entry name" value="HHH_5"/>
    <property type="match status" value="1"/>
</dbReference>
<dbReference type="GO" id="GO:0006260">
    <property type="term" value="P:DNA replication"/>
    <property type="evidence" value="ECO:0007669"/>
    <property type="project" value="UniProtKB-KW"/>
</dbReference>
<dbReference type="InterPro" id="IPR041663">
    <property type="entry name" value="DisA/LigA_HHH"/>
</dbReference>
<feature type="binding site" evidence="14">
    <location>
        <position position="148"/>
    </location>
    <ligand>
        <name>NAD(+)</name>
        <dbReference type="ChEBI" id="CHEBI:57540"/>
    </ligand>
</feature>
<evidence type="ECO:0000256" key="13">
    <source>
        <dbReference type="ARBA" id="ARBA00060881"/>
    </source>
</evidence>
<dbReference type="GO" id="GO:0046872">
    <property type="term" value="F:metal ion binding"/>
    <property type="evidence" value="ECO:0007669"/>
    <property type="project" value="UniProtKB-KW"/>
</dbReference>
<dbReference type="NCBIfam" id="NF005932">
    <property type="entry name" value="PRK07956.1"/>
    <property type="match status" value="1"/>
</dbReference>
<dbReference type="SUPFAM" id="SSF47781">
    <property type="entry name" value="RuvA domain 2-like"/>
    <property type="match status" value="1"/>
</dbReference>
<evidence type="ECO:0000256" key="8">
    <source>
        <dbReference type="ARBA" id="ARBA00022833"/>
    </source>
</evidence>
<feature type="binding site" evidence="14">
    <location>
        <begin position="94"/>
        <end position="95"/>
    </location>
    <ligand>
        <name>NAD(+)</name>
        <dbReference type="ChEBI" id="CHEBI:57540"/>
    </ligand>
</feature>
<evidence type="ECO:0000256" key="3">
    <source>
        <dbReference type="ARBA" id="ARBA00013308"/>
    </source>
</evidence>
<dbReference type="InterPro" id="IPR036420">
    <property type="entry name" value="BRCT_dom_sf"/>
</dbReference>
<dbReference type="SMART" id="SM00278">
    <property type="entry name" value="HhH1"/>
    <property type="match status" value="4"/>
</dbReference>
<dbReference type="PANTHER" id="PTHR23389">
    <property type="entry name" value="CHROMOSOME TRANSMISSION FIDELITY FACTOR 18"/>
    <property type="match status" value="1"/>
</dbReference>
<protein>
    <recommendedName>
        <fullName evidence="3 14">DNA ligase</fullName>
        <ecNumber evidence="2 14">6.5.1.2</ecNumber>
    </recommendedName>
    <alternativeName>
        <fullName evidence="14">Polydeoxyribonucleotide synthase [NAD(+)]</fullName>
    </alternativeName>
</protein>
<dbReference type="SUPFAM" id="SSF52113">
    <property type="entry name" value="BRCT domain"/>
    <property type="match status" value="1"/>
</dbReference>
<feature type="binding site" evidence="14">
    <location>
        <position position="125"/>
    </location>
    <ligand>
        <name>NAD(+)</name>
        <dbReference type="ChEBI" id="CHEBI:57540"/>
    </ligand>
</feature>
<dbReference type="Gene3D" id="2.40.50.140">
    <property type="entry name" value="Nucleic acid-binding proteins"/>
    <property type="match status" value="1"/>
</dbReference>
<dbReference type="FunFam" id="1.10.287.610:FF:000002">
    <property type="entry name" value="DNA ligase"/>
    <property type="match status" value="1"/>
</dbReference>
<keyword evidence="9 14" id="KW-0460">Magnesium</keyword>
<dbReference type="Pfam" id="PF22745">
    <property type="entry name" value="Nlig-Ia"/>
    <property type="match status" value="1"/>
</dbReference>
<evidence type="ECO:0000256" key="7">
    <source>
        <dbReference type="ARBA" id="ARBA00022763"/>
    </source>
</evidence>
<dbReference type="EMBL" id="JEME01000125">
    <property type="protein sequence ID" value="KYG11123.1"/>
    <property type="molecule type" value="Genomic_DNA"/>
</dbReference>
<comment type="function">
    <text evidence="1 14">DNA ligase that catalyzes the formation of phosphodiester linkages between 5'-phosphoryl and 3'-hydroxyl groups in double-stranded DNA using NAD as a coenzyme and as the energy source for the reaction. It is essential for DNA replication and repair of damaged DNA.</text>
</comment>
<comment type="caution">
    <text evidence="14">Lacks conserved residue(s) required for the propagation of feature annotation.</text>
</comment>
<gene>
    <name evidence="14" type="primary">ligA</name>
    <name evidence="17" type="ORF">BE21_08560</name>
</gene>
<dbReference type="InterPro" id="IPR010994">
    <property type="entry name" value="RuvA_2-like"/>
</dbReference>
<dbReference type="Pfam" id="PF03120">
    <property type="entry name" value="OB_DNA_ligase"/>
    <property type="match status" value="1"/>
</dbReference>
<keyword evidence="11 14" id="KW-0234">DNA repair</keyword>
<proteinExistence type="inferred from homology"/>
<evidence type="ECO:0000256" key="14">
    <source>
        <dbReference type="HAMAP-Rule" id="MF_01588"/>
    </source>
</evidence>
<evidence type="ECO:0000256" key="11">
    <source>
        <dbReference type="ARBA" id="ARBA00023204"/>
    </source>
</evidence>
<dbReference type="Pfam" id="PF00533">
    <property type="entry name" value="BRCT"/>
    <property type="match status" value="1"/>
</dbReference>
<dbReference type="Pfam" id="PF12826">
    <property type="entry name" value="HHH_2"/>
    <property type="match status" value="1"/>
</dbReference>
<dbReference type="InterPro" id="IPR033136">
    <property type="entry name" value="DNA_ligase_CS"/>
</dbReference>
<dbReference type="FunFam" id="3.30.470.30:FF:000001">
    <property type="entry name" value="DNA ligase"/>
    <property type="match status" value="1"/>
</dbReference>
<dbReference type="Proteomes" id="UP000075502">
    <property type="component" value="Unassembled WGS sequence"/>
</dbReference>
<sequence length="686" mass="74538">MSAAAPAGVAPFAREDARRRIEALRREIRAHDHLYYVLDRPVLSDAEYDRRLDELKRLEGLYPDLVTPDSPTQRVAGAPLPAFSEVRHLAPMLSLDSVVHEEDVRRFVDRLRQTLGQGRLALVAEPKLDGASIEVVYQRGALARAGTRGDGEHGEDVTANVKTIRSVPLRLVDGGLPPPERLSVRGEVLMATAAFRRLNGQLASEGKPLFANARNAAAGSLRQLDPRVTAARPLEIVFYEVLAMAGGPALTTHWELLEALRGWGLRVSPHNRRVESAEEILRYHREMEQRRDALGAEMDGIVVKLDDLLARSRLGATARHPRWALAFKFAPRREATTIEDIVVQVGRTGVLTPVAVLTPISIGGVTVARATLHNREELRRKDLRVGDTVRVVRAGDVIPEVVERIPRAGERRGPPFAMPARCPACGAAVVQEGPFDRCPAGLACRAQRERSIRHFASRSALDIRGLGRETVAALVEGGLVESVADLFAVKEQDLLRLQRFGARSAQNLVRAIERAKQTELWRFLHALGMPGVGERTAQDLADHFGSLEAVMAADERALQQVEGVGPNVAAGVAGFLGQPRNRAIIARCLERGVRPAHRRRRARAAPAAADGPLAGKTVVFTGALSSMTRPQAEELVRRAGGRASGSVGASTDYVVVGEGPGSKLQRAKALGIAVLTEDELRKLVQA</sequence>
<keyword evidence="4 14" id="KW-0436">Ligase</keyword>